<name>A0A395VCD9_PHOVU</name>
<keyword evidence="1" id="KW-0812">Transmembrane</keyword>
<protein>
    <submittedName>
        <fullName evidence="2">Uncharacterized protein</fullName>
    </submittedName>
</protein>
<gene>
    <name evidence="9" type="ORF">DW043_16255</name>
    <name evidence="2" type="ORF">GAS37_08355</name>
    <name evidence="8" type="ORF">GAY17_09870</name>
    <name evidence="5" type="ORF">GAY79_09995</name>
    <name evidence="4" type="ORF">GAZ06_01175</name>
    <name evidence="3" type="ORF">GAZ09_01170</name>
    <name evidence="6" type="ORF">GAZ76_10325</name>
    <name evidence="7" type="ORF">GAZ92_08875</name>
</gene>
<evidence type="ECO:0000313" key="17">
    <source>
        <dbReference type="Proteomes" id="UP000483142"/>
    </source>
</evidence>
<dbReference type="EMBL" id="QROB01000026">
    <property type="protein sequence ID" value="RHK84872.1"/>
    <property type="molecule type" value="Genomic_DNA"/>
</dbReference>
<dbReference type="EMBL" id="WDAY01000019">
    <property type="protein sequence ID" value="KAB6560825.1"/>
    <property type="molecule type" value="Genomic_DNA"/>
</dbReference>
<dbReference type="AlphaFoldDB" id="A0A395VCD9"/>
<dbReference type="Proteomes" id="UP000470777">
    <property type="component" value="Unassembled WGS sequence"/>
</dbReference>
<dbReference type="Proteomes" id="UP000468344">
    <property type="component" value="Unassembled WGS sequence"/>
</dbReference>
<evidence type="ECO:0000313" key="10">
    <source>
        <dbReference type="Proteomes" id="UP000286392"/>
    </source>
</evidence>
<dbReference type="EMBL" id="WDBZ01000001">
    <property type="protein sequence ID" value="KAB6457478.1"/>
    <property type="molecule type" value="Genomic_DNA"/>
</dbReference>
<accession>A0A395VCD9</accession>
<evidence type="ECO:0000313" key="11">
    <source>
        <dbReference type="Proteomes" id="UP000437380"/>
    </source>
</evidence>
<dbReference type="Proteomes" id="UP000437380">
    <property type="component" value="Unassembled WGS sequence"/>
</dbReference>
<evidence type="ECO:0000313" key="5">
    <source>
        <dbReference type="EMBL" id="KAB6560825.1"/>
    </source>
</evidence>
<evidence type="ECO:0000313" key="2">
    <source>
        <dbReference type="EMBL" id="KAB3863160.1"/>
    </source>
</evidence>
<evidence type="ECO:0000313" key="6">
    <source>
        <dbReference type="EMBL" id="KAB6659572.1"/>
    </source>
</evidence>
<evidence type="ECO:0000256" key="1">
    <source>
        <dbReference type="SAM" id="Phobius"/>
    </source>
</evidence>
<dbReference type="Proteomes" id="UP000437431">
    <property type="component" value="Unassembled WGS sequence"/>
</dbReference>
<organism evidence="2 14">
    <name type="scientific">Phocaeicola vulgatus</name>
    <name type="common">Bacteroides vulgatus</name>
    <dbReference type="NCBI Taxonomy" id="821"/>
    <lineage>
        <taxon>Bacteria</taxon>
        <taxon>Pseudomonadati</taxon>
        <taxon>Bacteroidota</taxon>
        <taxon>Bacteroidia</taxon>
        <taxon>Bacteroidales</taxon>
        <taxon>Bacteroidaceae</taxon>
        <taxon>Phocaeicola</taxon>
    </lineage>
</organism>
<evidence type="ECO:0000313" key="16">
    <source>
        <dbReference type="Proteomes" id="UP000470952"/>
    </source>
</evidence>
<dbReference type="EMBL" id="WCZV01000010">
    <property type="protein sequence ID" value="KAB6700239.1"/>
    <property type="molecule type" value="Genomic_DNA"/>
</dbReference>
<reference evidence="9 10" key="1">
    <citation type="submission" date="2018-08" db="EMBL/GenBank/DDBJ databases">
        <title>A genome reference for cultivated species of the human gut microbiota.</title>
        <authorList>
            <person name="Zou Y."/>
            <person name="Xue W."/>
            <person name="Luo G."/>
        </authorList>
    </citation>
    <scope>NUCLEOTIDE SEQUENCE [LARGE SCALE GENOMIC DNA]</scope>
    <source>
        <strain evidence="9 10">AF39-8AT</strain>
    </source>
</reference>
<evidence type="ECO:0000313" key="4">
    <source>
        <dbReference type="EMBL" id="KAB6481997.1"/>
    </source>
</evidence>
<proteinExistence type="predicted"/>
<evidence type="ECO:0000313" key="12">
    <source>
        <dbReference type="Proteomes" id="UP000437431"/>
    </source>
</evidence>
<keyword evidence="1" id="KW-0472">Membrane</keyword>
<evidence type="ECO:0000313" key="14">
    <source>
        <dbReference type="Proteomes" id="UP000470332"/>
    </source>
</evidence>
<evidence type="ECO:0000313" key="3">
    <source>
        <dbReference type="EMBL" id="KAB6457478.1"/>
    </source>
</evidence>
<dbReference type="Proteomes" id="UP000470952">
    <property type="component" value="Unassembled WGS sequence"/>
</dbReference>
<dbReference type="Proteomes" id="UP000470332">
    <property type="component" value="Unassembled WGS sequence"/>
</dbReference>
<sequence>MSKRNRTIQSLTVGAGFVCPKTQSKLFSGERTSPLRTKRQHYPRFDNPFLLYRVTYPFLILAGRGIFVQRVTTWRMEYGTN</sequence>
<feature type="transmembrane region" description="Helical" evidence="1">
    <location>
        <begin position="48"/>
        <end position="67"/>
    </location>
</feature>
<dbReference type="Proteomes" id="UP000483142">
    <property type="component" value="Unassembled WGS sequence"/>
</dbReference>
<dbReference type="EMBL" id="WDBY01000001">
    <property type="protein sequence ID" value="KAB6481997.1"/>
    <property type="molecule type" value="Genomic_DNA"/>
</dbReference>
<dbReference type="EMBL" id="WDAG01000010">
    <property type="protein sequence ID" value="KAB6659572.1"/>
    <property type="molecule type" value="Genomic_DNA"/>
</dbReference>
<evidence type="ECO:0000313" key="7">
    <source>
        <dbReference type="EMBL" id="KAB6694160.1"/>
    </source>
</evidence>
<evidence type="ECO:0000313" key="8">
    <source>
        <dbReference type="EMBL" id="KAB6700239.1"/>
    </source>
</evidence>
<evidence type="ECO:0000313" key="9">
    <source>
        <dbReference type="EMBL" id="RHK84872.1"/>
    </source>
</evidence>
<evidence type="ECO:0000313" key="15">
    <source>
        <dbReference type="Proteomes" id="UP000470777"/>
    </source>
</evidence>
<comment type="caution">
    <text evidence="2">The sequence shown here is derived from an EMBL/GenBank/DDBJ whole genome shotgun (WGS) entry which is preliminary data.</text>
</comment>
<reference evidence="11 12" key="2">
    <citation type="journal article" date="2019" name="Nat. Med.">
        <title>A library of human gut bacterial isolates paired with longitudinal multiomics data enables mechanistic microbiome research.</title>
        <authorList>
            <person name="Poyet M."/>
            <person name="Groussin M."/>
            <person name="Gibbons S.M."/>
            <person name="Avila-Pacheco J."/>
            <person name="Jiang X."/>
            <person name="Kearney S.M."/>
            <person name="Perrotta A.R."/>
            <person name="Berdy B."/>
            <person name="Zhao S."/>
            <person name="Lieberman T.D."/>
            <person name="Swanson P.K."/>
            <person name="Smith M."/>
            <person name="Roesemann S."/>
            <person name="Alexander J.E."/>
            <person name="Rich S.A."/>
            <person name="Livny J."/>
            <person name="Vlamakis H."/>
            <person name="Clish C."/>
            <person name="Bullock K."/>
            <person name="Deik A."/>
            <person name="Scott J."/>
            <person name="Pierce K.A."/>
            <person name="Xavier R.J."/>
            <person name="Alm E.J."/>
        </authorList>
    </citation>
    <scope>NUCLEOTIDE SEQUENCE [LARGE SCALE GENOMIC DNA]</scope>
    <source>
        <strain evidence="5 12">BIOML-A111</strain>
        <strain evidence="4 13">BIOML-A140</strain>
        <strain evidence="3 17">BIOML-A141</strain>
        <strain evidence="8 11">BIOML-A82</strain>
        <strain evidence="7 15">BIOML-A85</strain>
        <strain evidence="2 14">BIOML-A9</strain>
        <strain evidence="6 16">BIOML-A93</strain>
    </source>
</reference>
<dbReference type="Proteomes" id="UP000286392">
    <property type="component" value="Unassembled WGS sequence"/>
</dbReference>
<dbReference type="EMBL" id="WCZY01000009">
    <property type="protein sequence ID" value="KAB6694160.1"/>
    <property type="molecule type" value="Genomic_DNA"/>
</dbReference>
<keyword evidence="1" id="KW-1133">Transmembrane helix</keyword>
<evidence type="ECO:0000313" key="13">
    <source>
        <dbReference type="Proteomes" id="UP000468344"/>
    </source>
</evidence>
<dbReference type="EMBL" id="WCXA01000013">
    <property type="protein sequence ID" value="KAB3863160.1"/>
    <property type="molecule type" value="Genomic_DNA"/>
</dbReference>